<sequence>MATGVKLKKFDGSENVFIWLSNFENWQKFHNESDAQALLAIGCNFEGQAATWFHSFTDQQKSSMPQFKQCLKDRFAPNEATFSLIGIKQDISENTDAYLARAEKIALGHNLPELYKVQFTVNGLHNNIKSRIIAKQAKTFQTLREAIVIAKAELECTENTDALSRPTYPEHPKDAPDPEDLIPSTTLASLTTTEEHNQATFFYAHEKQNTLSQQQTICPVFSKENIGELQSECPDFGPMHAYFAQGTVIELKRERDKLVSESNQFIFLDNTLYHFYQPRSKKVLHEFYSIRNKANPEKAKNDMLTKLESLFQVA</sequence>
<evidence type="ECO:0000313" key="2">
    <source>
        <dbReference type="EnsemblMetazoa" id="G33515.1:cds"/>
    </source>
</evidence>
<keyword evidence="3" id="KW-1185">Reference proteome</keyword>
<dbReference type="Proteomes" id="UP000005408">
    <property type="component" value="Unassembled WGS sequence"/>
</dbReference>
<protein>
    <recommendedName>
        <fullName evidence="1">Ty3 transposon capsid-like protein domain-containing protein</fullName>
    </recommendedName>
</protein>
<dbReference type="EnsemblMetazoa" id="G33515.1">
    <property type="protein sequence ID" value="G33515.1:cds"/>
    <property type="gene ID" value="G33515"/>
</dbReference>
<accession>A0A8W8MP71</accession>
<dbReference type="Pfam" id="PF19259">
    <property type="entry name" value="Ty3_capsid"/>
    <property type="match status" value="1"/>
</dbReference>
<reference evidence="2" key="1">
    <citation type="submission" date="2022-08" db="UniProtKB">
        <authorList>
            <consortium name="EnsemblMetazoa"/>
        </authorList>
    </citation>
    <scope>IDENTIFICATION</scope>
    <source>
        <strain evidence="2">05x7-T-G4-1.051#20</strain>
    </source>
</reference>
<evidence type="ECO:0000259" key="1">
    <source>
        <dbReference type="Pfam" id="PF19259"/>
    </source>
</evidence>
<organism evidence="2 3">
    <name type="scientific">Magallana gigas</name>
    <name type="common">Pacific oyster</name>
    <name type="synonym">Crassostrea gigas</name>
    <dbReference type="NCBI Taxonomy" id="29159"/>
    <lineage>
        <taxon>Eukaryota</taxon>
        <taxon>Metazoa</taxon>
        <taxon>Spiralia</taxon>
        <taxon>Lophotrochozoa</taxon>
        <taxon>Mollusca</taxon>
        <taxon>Bivalvia</taxon>
        <taxon>Autobranchia</taxon>
        <taxon>Pteriomorphia</taxon>
        <taxon>Ostreida</taxon>
        <taxon>Ostreoidea</taxon>
        <taxon>Ostreidae</taxon>
        <taxon>Magallana</taxon>
    </lineage>
</organism>
<dbReference type="AlphaFoldDB" id="A0A8W8MP71"/>
<feature type="domain" description="Ty3 transposon capsid-like protein" evidence="1">
    <location>
        <begin position="8"/>
        <end position="156"/>
    </location>
</feature>
<proteinExistence type="predicted"/>
<evidence type="ECO:0000313" key="3">
    <source>
        <dbReference type="Proteomes" id="UP000005408"/>
    </source>
</evidence>
<dbReference type="InterPro" id="IPR045358">
    <property type="entry name" value="Ty3_capsid"/>
</dbReference>
<name>A0A8W8MP71_MAGGI</name>